<dbReference type="Proteomes" id="UP000192491">
    <property type="component" value="Unassembled WGS sequence"/>
</dbReference>
<dbReference type="InterPro" id="IPR014942">
    <property type="entry name" value="AbiEii"/>
</dbReference>
<comment type="caution">
    <text evidence="1">The sequence shown here is derived from an EMBL/GenBank/DDBJ whole genome shotgun (WGS) entry which is preliminary data.</text>
</comment>
<evidence type="ECO:0000313" key="1">
    <source>
        <dbReference type="EMBL" id="OQX13007.1"/>
    </source>
</evidence>
<proteinExistence type="predicted"/>
<reference evidence="1 2" key="1">
    <citation type="submission" date="2017-01" db="EMBL/GenBank/DDBJ databases">
        <title>Novel large sulfur bacteria in the metagenomes of groundwater-fed chemosynthetic microbial mats in the Lake Huron basin.</title>
        <authorList>
            <person name="Sharrar A.M."/>
            <person name="Flood B.E."/>
            <person name="Bailey J.V."/>
            <person name="Jones D.S."/>
            <person name="Biddanda B."/>
            <person name="Ruberg S.A."/>
            <person name="Marcus D.N."/>
            <person name="Dick G.J."/>
        </authorList>
    </citation>
    <scope>NUCLEOTIDE SEQUENCE [LARGE SCALE GENOMIC DNA]</scope>
    <source>
        <strain evidence="1">A8</strain>
    </source>
</reference>
<dbReference type="EMBL" id="MTEJ01000054">
    <property type="protein sequence ID" value="OQX13007.1"/>
    <property type="molecule type" value="Genomic_DNA"/>
</dbReference>
<gene>
    <name evidence="1" type="ORF">BWK73_13380</name>
</gene>
<dbReference type="Gene3D" id="3.10.450.620">
    <property type="entry name" value="JHP933, nucleotidyltransferase-like core domain"/>
    <property type="match status" value="1"/>
</dbReference>
<dbReference type="Pfam" id="PF08843">
    <property type="entry name" value="AbiEii"/>
    <property type="match status" value="1"/>
</dbReference>
<sequence length="242" mass="27319">MMFELEHHRHILRILNALDATFFHRIQAYFGGGTLLALLHGEYRWSKDIDFICPVGEGYRLLRSEIAEHGYNALFTDATTLTLPRAFKADQYGVRFAVQIEDTLIKFEIIAEGRIKLDAPVHYDWCNVPCLSFADSCTEKLLSNADRWPDASVKSRDLLDLAMLRLQANLPLPAIDKAEIAYPVITPLRKAIDHFQCNPQYRQACFSALQVKNSSMLLDGIDLLAADQGLPPTVRTVLETLG</sequence>
<name>A0A1Y1QSV9_9GAMM</name>
<accession>A0A1Y1QSV9</accession>
<evidence type="ECO:0008006" key="3">
    <source>
        <dbReference type="Google" id="ProtNLM"/>
    </source>
</evidence>
<organism evidence="1 2">
    <name type="scientific">Thiothrix lacustris</name>
    <dbReference type="NCBI Taxonomy" id="525917"/>
    <lineage>
        <taxon>Bacteria</taxon>
        <taxon>Pseudomonadati</taxon>
        <taxon>Pseudomonadota</taxon>
        <taxon>Gammaproteobacteria</taxon>
        <taxon>Thiotrichales</taxon>
        <taxon>Thiotrichaceae</taxon>
        <taxon>Thiothrix</taxon>
    </lineage>
</organism>
<dbReference type="AlphaFoldDB" id="A0A1Y1QSV9"/>
<protein>
    <recommendedName>
        <fullName evidence="3">Nucleotidyl transferase AbiEii/AbiGii toxin family protein</fullName>
    </recommendedName>
</protein>
<evidence type="ECO:0000313" key="2">
    <source>
        <dbReference type="Proteomes" id="UP000192491"/>
    </source>
</evidence>